<evidence type="ECO:0008006" key="7">
    <source>
        <dbReference type="Google" id="ProtNLM"/>
    </source>
</evidence>
<feature type="compositionally biased region" description="Basic and acidic residues" evidence="2">
    <location>
        <begin position="373"/>
        <end position="387"/>
    </location>
</feature>
<feature type="region of interest" description="Disordered" evidence="2">
    <location>
        <begin position="248"/>
        <end position="448"/>
    </location>
</feature>
<evidence type="ECO:0000256" key="2">
    <source>
        <dbReference type="SAM" id="MobiDB-lite"/>
    </source>
</evidence>
<dbReference type="InterPro" id="IPR036265">
    <property type="entry name" value="HIT-like_sf"/>
</dbReference>
<dbReference type="InterPro" id="IPR006767">
    <property type="entry name" value="Cwf19-like_C_dom-2"/>
</dbReference>
<feature type="compositionally biased region" description="Basic and acidic residues" evidence="2">
    <location>
        <begin position="543"/>
        <end position="552"/>
    </location>
</feature>
<dbReference type="Pfam" id="PF04676">
    <property type="entry name" value="CwfJ_C_2"/>
    <property type="match status" value="1"/>
</dbReference>
<evidence type="ECO:0000313" key="6">
    <source>
        <dbReference type="Proteomes" id="UP001159427"/>
    </source>
</evidence>
<protein>
    <recommendedName>
        <fullName evidence="7">CWF19-like protein 2</fullName>
    </recommendedName>
</protein>
<dbReference type="PANTHER" id="PTHR12072">
    <property type="entry name" value="CWF19, CELL CYCLE CONTROL PROTEIN"/>
    <property type="match status" value="1"/>
</dbReference>
<feature type="compositionally biased region" description="Basic and acidic residues" evidence="2">
    <location>
        <begin position="407"/>
        <end position="422"/>
    </location>
</feature>
<accession>A0ABN8M502</accession>
<feature type="compositionally biased region" description="Low complexity" evidence="2">
    <location>
        <begin position="104"/>
        <end position="116"/>
    </location>
</feature>
<evidence type="ECO:0000259" key="4">
    <source>
        <dbReference type="Pfam" id="PF04677"/>
    </source>
</evidence>
<evidence type="ECO:0000313" key="5">
    <source>
        <dbReference type="EMBL" id="CAH3023262.1"/>
    </source>
</evidence>
<gene>
    <name evidence="5" type="ORF">PEVE_00018697</name>
</gene>
<feature type="compositionally biased region" description="Basic and acidic residues" evidence="2">
    <location>
        <begin position="88"/>
        <end position="101"/>
    </location>
</feature>
<dbReference type="InterPro" id="IPR006768">
    <property type="entry name" value="Cwf19-like_C_dom-1"/>
</dbReference>
<feature type="region of interest" description="Disordered" evidence="2">
    <location>
        <begin position="15"/>
        <end position="211"/>
    </location>
</feature>
<dbReference type="EMBL" id="CALNXI010000253">
    <property type="protein sequence ID" value="CAH3023262.1"/>
    <property type="molecule type" value="Genomic_DNA"/>
</dbReference>
<proteinExistence type="inferred from homology"/>
<feature type="domain" description="Cwf19-like C-terminal" evidence="4">
    <location>
        <begin position="629"/>
        <end position="752"/>
    </location>
</feature>
<feature type="domain" description="Cwf19-like protein C-terminal" evidence="3">
    <location>
        <begin position="761"/>
        <end position="855"/>
    </location>
</feature>
<evidence type="ECO:0000259" key="3">
    <source>
        <dbReference type="Pfam" id="PF04676"/>
    </source>
</evidence>
<organism evidence="5 6">
    <name type="scientific">Porites evermanni</name>
    <dbReference type="NCBI Taxonomy" id="104178"/>
    <lineage>
        <taxon>Eukaryota</taxon>
        <taxon>Metazoa</taxon>
        <taxon>Cnidaria</taxon>
        <taxon>Anthozoa</taxon>
        <taxon>Hexacorallia</taxon>
        <taxon>Scleractinia</taxon>
        <taxon>Fungiina</taxon>
        <taxon>Poritidae</taxon>
        <taxon>Porites</taxon>
    </lineage>
</organism>
<dbReference type="SUPFAM" id="SSF54197">
    <property type="entry name" value="HIT-like"/>
    <property type="match status" value="1"/>
</dbReference>
<feature type="compositionally biased region" description="Low complexity" evidence="2">
    <location>
        <begin position="361"/>
        <end position="370"/>
    </location>
</feature>
<dbReference type="Proteomes" id="UP001159427">
    <property type="component" value="Unassembled WGS sequence"/>
</dbReference>
<reference evidence="5 6" key="1">
    <citation type="submission" date="2022-05" db="EMBL/GenBank/DDBJ databases">
        <authorList>
            <consortium name="Genoscope - CEA"/>
            <person name="William W."/>
        </authorList>
    </citation>
    <scope>NUCLEOTIDE SEQUENCE [LARGE SCALE GENOMIC DNA]</scope>
</reference>
<feature type="compositionally biased region" description="Basic and acidic residues" evidence="2">
    <location>
        <begin position="15"/>
        <end position="47"/>
    </location>
</feature>
<comment type="similarity">
    <text evidence="1">Belongs to the CWF19 family.</text>
</comment>
<dbReference type="Pfam" id="PF04677">
    <property type="entry name" value="CwfJ_C_1"/>
    <property type="match status" value="1"/>
</dbReference>
<feature type="compositionally biased region" description="Basic and acidic residues" evidence="2">
    <location>
        <begin position="59"/>
        <end position="70"/>
    </location>
</feature>
<name>A0ABN8M502_9CNID</name>
<evidence type="ECO:0000256" key="1">
    <source>
        <dbReference type="ARBA" id="ARBA00006795"/>
    </source>
</evidence>
<feature type="compositionally biased region" description="Basic and acidic residues" evidence="2">
    <location>
        <begin position="433"/>
        <end position="447"/>
    </location>
</feature>
<feature type="region of interest" description="Disordered" evidence="2">
    <location>
        <begin position="530"/>
        <end position="552"/>
    </location>
</feature>
<dbReference type="InterPro" id="IPR040194">
    <property type="entry name" value="Cwf19-like"/>
</dbReference>
<sequence>MADLINFVSKREIDAKKEQRRKAREDILKKANYEREQRKKERRKETGESSWMLPSLSKRLAEADDNEKNTSKKKKHRKDKKQKKSKKEKKESEDEWVEKGQDPTTTNTETKESSSSGQPQQRDSWMLFPPITSSPDQAMDVEDEEPEKEESQEEDSKFKALSCIDQPGQHPKELNPYWKGGGTGLPSERESAQETRQVQVSSSSSLSSDWLKKAYKRAQEQAKEEGRSFADIVAQRYGSIGKLESMIKEAEEREAAMRGKDSNSRDRERHRRDDTRRDRDERRRRERSPDRSTRHVRESSERHGDNSHRSSRDREDDKWRKRPERDDDNRERKRNDSRTFLRPSDIDSSSSFAGKFRRPASSTSTVTSSTWDFEPKEVSRSREDRSVSRPSGGWRKKMETGTVESSSAREAESTKKERKTEDGSEDSGTDSSSRSDAEEEEKKKKEVVIPAKKITEADLNEIGAKIVKAEIMGNDELAVKLKAQLEEMRKTKELQESQALESGDSGRSEEIVVLTRTDAAGNIRLLEMTTEREHRGKRKKRQKVDTHDKEGKRERYFADDDRYDLKEMVRREKMRTAEDHNAMMARLSSKASMGAGSDDFTLDDHFVSSAANKISPAQLEERERQKAIREHKILAAQLAKCRFCFENPDIAKHLIIAIGLKVYLAVPLHESMTEGHCLIIPMQHCSASTLLDEDVCSEIQIYKKGLTKMFEEMEQDVVFLETCKQLKKQHHMIMECIPMPKEIGEMSPVYFKKAIMESESEWAQNKKLIDTRKKGLRGAVPKGLPYFSVEFGLDGGFAHVIEDEELFPHYFGKEILGGMLDLEPRRWRKPRRENFEEHKKKVLQLAEWWEPFDWTKRIDRTKC</sequence>
<comment type="caution">
    <text evidence="5">The sequence shown here is derived from an EMBL/GenBank/DDBJ whole genome shotgun (WGS) entry which is preliminary data.</text>
</comment>
<dbReference type="PANTHER" id="PTHR12072:SF5">
    <property type="entry name" value="CWF19-LIKE PROTEIN 2"/>
    <property type="match status" value="1"/>
</dbReference>
<feature type="compositionally biased region" description="Acidic residues" evidence="2">
    <location>
        <begin position="139"/>
        <end position="153"/>
    </location>
</feature>
<keyword evidence="6" id="KW-1185">Reference proteome</keyword>
<feature type="compositionally biased region" description="Basic and acidic residues" evidence="2">
    <location>
        <begin position="248"/>
        <end position="339"/>
    </location>
</feature>
<feature type="compositionally biased region" description="Basic residues" evidence="2">
    <location>
        <begin position="71"/>
        <end position="87"/>
    </location>
</feature>